<evidence type="ECO:0000256" key="2">
    <source>
        <dbReference type="SAM" id="MobiDB-lite"/>
    </source>
</evidence>
<keyword evidence="1" id="KW-0143">Chaperone</keyword>
<dbReference type="GO" id="GO:0005739">
    <property type="term" value="C:mitochondrion"/>
    <property type="evidence" value="ECO:0007669"/>
    <property type="project" value="GOC"/>
</dbReference>
<dbReference type="EMBL" id="ONZP01000171">
    <property type="protein sequence ID" value="SPJ75636.1"/>
    <property type="molecule type" value="Genomic_DNA"/>
</dbReference>
<dbReference type="Gene3D" id="1.10.287.110">
    <property type="entry name" value="DnaJ domain"/>
    <property type="match status" value="1"/>
</dbReference>
<dbReference type="PANTHER" id="PTHR44157:SF1">
    <property type="entry name" value="DNAJ HOMOLOG SUBFAMILY C MEMBER 11"/>
    <property type="match status" value="1"/>
</dbReference>
<feature type="transmembrane region" description="Helical" evidence="3">
    <location>
        <begin position="642"/>
        <end position="663"/>
    </location>
</feature>
<evidence type="ECO:0000256" key="1">
    <source>
        <dbReference type="ARBA" id="ARBA00023186"/>
    </source>
</evidence>
<organism evidence="5 6">
    <name type="scientific">Fusarium torulosum</name>
    <dbReference type="NCBI Taxonomy" id="33205"/>
    <lineage>
        <taxon>Eukaryota</taxon>
        <taxon>Fungi</taxon>
        <taxon>Dikarya</taxon>
        <taxon>Ascomycota</taxon>
        <taxon>Pezizomycotina</taxon>
        <taxon>Sordariomycetes</taxon>
        <taxon>Hypocreomycetidae</taxon>
        <taxon>Hypocreales</taxon>
        <taxon>Nectriaceae</taxon>
        <taxon>Fusarium</taxon>
    </lineage>
</organism>
<gene>
    <name evidence="5" type="ORF">FTOL_05367</name>
</gene>
<feature type="compositionally biased region" description="Basic and acidic residues" evidence="2">
    <location>
        <begin position="1"/>
        <end position="12"/>
    </location>
</feature>
<feature type="region of interest" description="Disordered" evidence="2">
    <location>
        <begin position="1"/>
        <end position="51"/>
    </location>
</feature>
<sequence length="817" mass="90544">MTDRDTRRESLRAPRARPHRGISRNSSVRSSANFDENRLSSGPPAAQALRAASSRFSLNEQFAATRQEFEFWDDDASSIYEHASSSVSEAEAEFDEKILASSTEGEDEDESSHHDTADDTITILEDSDVDSNFYDLFCLPRDISELSQDQIRSAYYRLFILFYPDNYPEHLRPIARQQFLRVQDAFETLIDPTRRAQYDLDQFVQADDAGATKSEYDMAFKEAVWNRIQNGIYTSSDLGIRLDASGSADNSSRLQILDFALSHSVTVDVPALQKLLQPQVTRIANFTSTDEKKVIESPSEPSIHVATPTVTITGSAYGITKDLSSVPTSLLYDRYQPLLPLTVSRQRLLQLVENKFAPLATLRYRQEFLNRSPTRSPDKFRWIKTAVELESDVLPEFSVTSRLYHHFIIPNYSEPTVAEASVRSSRDSASFQPRVALGLYQNLRHGTGFLRADSGDWVFGSNDHSRCFSEYSKISPDFFNTEAPGPIPSLELGFRTGSADRLPAPGSSDSPGDEGGIRGLDYEINSCKHGTWAVSASATPSAMAGAVRYSKDLTLPFQTPSTSLDPGVPSASRLEAELCSNTFQDQYFALRNLWSVGRFARVGVEVGISLHNLHLSVYWSRLGQRLSVPLLIAPRSLLGPSVLFWAGALPFAGLAALQLGLSYRRRERTSSRSHRRVRSDVSSTGTPVAIARHRYEADNITTLLTLPVESRQKHQMSVSGLVILSARYGIPSEDGTLTTSEQVADVTTAVAALIDDSVYNNGPALVIPRGVRKSRLPGFWDPAPGFDKVLRVEYLFKGEAGVVEVGSRDELILPPQA</sequence>
<feature type="compositionally biased region" description="Polar residues" evidence="2">
    <location>
        <begin position="23"/>
        <end position="34"/>
    </location>
</feature>
<dbReference type="InterPro" id="IPR024586">
    <property type="entry name" value="DnaJ-like_C11_C"/>
</dbReference>
<dbReference type="CDD" id="cd06257">
    <property type="entry name" value="DnaJ"/>
    <property type="match status" value="1"/>
</dbReference>
<reference evidence="5" key="1">
    <citation type="submission" date="2018-03" db="EMBL/GenBank/DDBJ databases">
        <authorList>
            <person name="Guldener U."/>
        </authorList>
    </citation>
    <scope>NUCLEOTIDE SEQUENCE</scope>
</reference>
<dbReference type="InterPro" id="IPR052243">
    <property type="entry name" value="Mito_inner_membrane_organizer"/>
</dbReference>
<dbReference type="Pfam" id="PF00226">
    <property type="entry name" value="DnaJ"/>
    <property type="match status" value="1"/>
</dbReference>
<evidence type="ECO:0000256" key="3">
    <source>
        <dbReference type="SAM" id="Phobius"/>
    </source>
</evidence>
<dbReference type="Pfam" id="PF11875">
    <property type="entry name" value="DnaJ-like_C11_C"/>
    <property type="match status" value="1"/>
</dbReference>
<dbReference type="SMART" id="SM00271">
    <property type="entry name" value="DnaJ"/>
    <property type="match status" value="1"/>
</dbReference>
<proteinExistence type="predicted"/>
<keyword evidence="3" id="KW-1133">Transmembrane helix</keyword>
<accession>A0AAE8M752</accession>
<feature type="domain" description="J" evidence="4">
    <location>
        <begin position="132"/>
        <end position="202"/>
    </location>
</feature>
<evidence type="ECO:0000313" key="5">
    <source>
        <dbReference type="EMBL" id="SPJ75636.1"/>
    </source>
</evidence>
<dbReference type="InterPro" id="IPR001623">
    <property type="entry name" value="DnaJ_domain"/>
</dbReference>
<dbReference type="InterPro" id="IPR036869">
    <property type="entry name" value="J_dom_sf"/>
</dbReference>
<dbReference type="Proteomes" id="UP001187734">
    <property type="component" value="Unassembled WGS sequence"/>
</dbReference>
<keyword evidence="3" id="KW-0812">Transmembrane</keyword>
<dbReference type="GO" id="GO:0042407">
    <property type="term" value="P:cristae formation"/>
    <property type="evidence" value="ECO:0007669"/>
    <property type="project" value="TreeGrafter"/>
</dbReference>
<comment type="caution">
    <text evidence="5">The sequence shown here is derived from an EMBL/GenBank/DDBJ whole genome shotgun (WGS) entry which is preliminary data.</text>
</comment>
<dbReference type="SUPFAM" id="SSF46565">
    <property type="entry name" value="Chaperone J-domain"/>
    <property type="match status" value="1"/>
</dbReference>
<dbReference type="PROSITE" id="PS50076">
    <property type="entry name" value="DNAJ_2"/>
    <property type="match status" value="1"/>
</dbReference>
<evidence type="ECO:0000313" key="6">
    <source>
        <dbReference type="Proteomes" id="UP001187734"/>
    </source>
</evidence>
<protein>
    <recommendedName>
        <fullName evidence="4">J domain-containing protein</fullName>
    </recommendedName>
</protein>
<dbReference type="PANTHER" id="PTHR44157">
    <property type="entry name" value="DNAJ HOMOLOG SUBFAMILY C MEMBER 11"/>
    <property type="match status" value="1"/>
</dbReference>
<name>A0AAE8M752_9HYPO</name>
<keyword evidence="6" id="KW-1185">Reference proteome</keyword>
<evidence type="ECO:0000259" key="4">
    <source>
        <dbReference type="PROSITE" id="PS50076"/>
    </source>
</evidence>
<keyword evidence="3" id="KW-0472">Membrane</keyword>
<dbReference type="AlphaFoldDB" id="A0AAE8M752"/>